<evidence type="ECO:0000256" key="2">
    <source>
        <dbReference type="ARBA" id="ARBA00022723"/>
    </source>
</evidence>
<dbReference type="InterPro" id="IPR001279">
    <property type="entry name" value="Metallo-B-lactamas"/>
</dbReference>
<keyword evidence="3 6" id="KW-0378">Hydrolase</keyword>
<feature type="domain" description="Metallo-beta-lactamase" evidence="5">
    <location>
        <begin position="64"/>
        <end position="273"/>
    </location>
</feature>
<protein>
    <submittedName>
        <fullName evidence="6">MBL fold metallo-hydrolase</fullName>
    </submittedName>
</protein>
<dbReference type="PANTHER" id="PTHR42978">
    <property type="entry name" value="QUORUM-QUENCHING LACTONASE YTNP-RELATED-RELATED"/>
    <property type="match status" value="1"/>
</dbReference>
<dbReference type="GO" id="GO:0046872">
    <property type="term" value="F:metal ion binding"/>
    <property type="evidence" value="ECO:0007669"/>
    <property type="project" value="UniProtKB-KW"/>
</dbReference>
<dbReference type="CDD" id="cd16277">
    <property type="entry name" value="metallo-hydrolase-like_MBL-fold"/>
    <property type="match status" value="1"/>
</dbReference>
<keyword evidence="4" id="KW-0862">Zinc</keyword>
<evidence type="ECO:0000256" key="1">
    <source>
        <dbReference type="ARBA" id="ARBA00007749"/>
    </source>
</evidence>
<proteinExistence type="inferred from homology"/>
<gene>
    <name evidence="6" type="ORF">BZM27_16115</name>
</gene>
<evidence type="ECO:0000256" key="4">
    <source>
        <dbReference type="ARBA" id="ARBA00022833"/>
    </source>
</evidence>
<dbReference type="AlphaFoldDB" id="A0A4R0XN40"/>
<comment type="similarity">
    <text evidence="1">Belongs to the metallo-beta-lactamase superfamily.</text>
</comment>
<dbReference type="EMBL" id="MWML01000051">
    <property type="protein sequence ID" value="TCG07881.1"/>
    <property type="molecule type" value="Genomic_DNA"/>
</dbReference>
<dbReference type="Gene3D" id="3.60.15.10">
    <property type="entry name" value="Ribonuclease Z/Hydroxyacylglutathione hydrolase-like"/>
    <property type="match status" value="1"/>
</dbReference>
<dbReference type="Proteomes" id="UP000294200">
    <property type="component" value="Unassembled WGS sequence"/>
</dbReference>
<dbReference type="InterPro" id="IPR036866">
    <property type="entry name" value="RibonucZ/Hydroxyglut_hydro"/>
</dbReference>
<evidence type="ECO:0000259" key="5">
    <source>
        <dbReference type="SMART" id="SM00849"/>
    </source>
</evidence>
<organism evidence="6 7">
    <name type="scientific">Paraburkholderia steynii</name>
    <dbReference type="NCBI Taxonomy" id="1245441"/>
    <lineage>
        <taxon>Bacteria</taxon>
        <taxon>Pseudomonadati</taxon>
        <taxon>Pseudomonadota</taxon>
        <taxon>Betaproteobacteria</taxon>
        <taxon>Burkholderiales</taxon>
        <taxon>Burkholderiaceae</taxon>
        <taxon>Paraburkholderia</taxon>
    </lineage>
</organism>
<dbReference type="PANTHER" id="PTHR42978:SF6">
    <property type="entry name" value="QUORUM-QUENCHING LACTONASE YTNP-RELATED"/>
    <property type="match status" value="1"/>
</dbReference>
<reference evidence="6 7" key="1">
    <citation type="submission" date="2017-02" db="EMBL/GenBank/DDBJ databases">
        <title>Paraburkholderia sophoroidis sp. nov. and Paraburkholderia steynii sp. nov. rhizobial symbionts of the fynbos legume Hypocalyptus sophoroides.</title>
        <authorList>
            <person name="Steenkamp E.T."/>
            <person name="Beukes C.W."/>
            <person name="Van Zyl E."/>
            <person name="Avontuur J."/>
            <person name="Chan W.Y."/>
            <person name="Hassen A."/>
            <person name="Palmer M."/>
            <person name="Mthombeni L."/>
            <person name="Phalane F."/>
            <person name="Sereme K."/>
            <person name="Venter S.N."/>
        </authorList>
    </citation>
    <scope>NUCLEOTIDE SEQUENCE [LARGE SCALE GENOMIC DNA]</scope>
    <source>
        <strain evidence="6 7">HC1.1ba</strain>
    </source>
</reference>
<dbReference type="Pfam" id="PF00753">
    <property type="entry name" value="Lactamase_B"/>
    <property type="match status" value="1"/>
</dbReference>
<accession>A0A4R0XN40</accession>
<dbReference type="GO" id="GO:0016787">
    <property type="term" value="F:hydrolase activity"/>
    <property type="evidence" value="ECO:0007669"/>
    <property type="project" value="UniProtKB-KW"/>
</dbReference>
<evidence type="ECO:0000313" key="6">
    <source>
        <dbReference type="EMBL" id="TCG07881.1"/>
    </source>
</evidence>
<sequence length="296" mass="33694">MRIRMTTSTFRIGDSFVHRIVELDAPSSPVLEFLPALTPEQFAESRAWLKSQRALDDEDRVLICYQSYVVRTPQHNVLVDTCLGNHKDRPHRPLWHQRSDNRFMAGLAQIGLAPGDIHYVLCTHLHTDHVGWNTRLEDGRWVPTFPNARYLFSGIELEYWLDRNAKTVVPAIADSVVPILDAKQCDIVRSDYGLSDLLSLVPAPGHTIDHYAVTLGKHKTDAVFTGDLIHSPLQARWPELSMRLDHDPAQGIATRRSFLEKYCDTPTLCCFAHFPSPSVGHVKRWGDGYRCDYVNE</sequence>
<evidence type="ECO:0000256" key="3">
    <source>
        <dbReference type="ARBA" id="ARBA00022801"/>
    </source>
</evidence>
<evidence type="ECO:0000313" key="7">
    <source>
        <dbReference type="Proteomes" id="UP000294200"/>
    </source>
</evidence>
<keyword evidence="7" id="KW-1185">Reference proteome</keyword>
<dbReference type="SMART" id="SM00849">
    <property type="entry name" value="Lactamase_B"/>
    <property type="match status" value="1"/>
</dbReference>
<dbReference type="InterPro" id="IPR051013">
    <property type="entry name" value="MBL_superfamily_lactonases"/>
</dbReference>
<keyword evidence="2" id="KW-0479">Metal-binding</keyword>
<comment type="caution">
    <text evidence="6">The sequence shown here is derived from an EMBL/GenBank/DDBJ whole genome shotgun (WGS) entry which is preliminary data.</text>
</comment>
<name>A0A4R0XN40_9BURK</name>
<dbReference type="SUPFAM" id="SSF56281">
    <property type="entry name" value="Metallo-hydrolase/oxidoreductase"/>
    <property type="match status" value="1"/>
</dbReference>